<dbReference type="PANTHER" id="PTHR24238:SF47">
    <property type="entry name" value="ECDYSTEROIDS_DOPAMINE RECEPTOR-RELATED"/>
    <property type="match status" value="1"/>
</dbReference>
<feature type="transmembrane region" description="Helical" evidence="9">
    <location>
        <begin position="152"/>
        <end position="174"/>
    </location>
</feature>
<dbReference type="GO" id="GO:0004930">
    <property type="term" value="F:G protein-coupled receptor activity"/>
    <property type="evidence" value="ECO:0007669"/>
    <property type="project" value="UniProtKB-KW"/>
</dbReference>
<dbReference type="PANTHER" id="PTHR24238">
    <property type="entry name" value="G-PROTEIN COUPLED RECEPTOR"/>
    <property type="match status" value="1"/>
</dbReference>
<keyword evidence="6" id="KW-0675">Receptor</keyword>
<evidence type="ECO:0000313" key="12">
    <source>
        <dbReference type="Proteomes" id="UP000007110"/>
    </source>
</evidence>
<feature type="compositionally biased region" description="Polar residues" evidence="8">
    <location>
        <begin position="74"/>
        <end position="89"/>
    </location>
</feature>
<reference evidence="12" key="1">
    <citation type="submission" date="2015-02" db="EMBL/GenBank/DDBJ databases">
        <title>Genome sequencing for Strongylocentrotus purpuratus.</title>
        <authorList>
            <person name="Murali S."/>
            <person name="Liu Y."/>
            <person name="Vee V."/>
            <person name="English A."/>
            <person name="Wang M."/>
            <person name="Skinner E."/>
            <person name="Han Y."/>
            <person name="Muzny D.M."/>
            <person name="Worley K.C."/>
            <person name="Gibbs R.A."/>
        </authorList>
    </citation>
    <scope>NUCLEOTIDE SEQUENCE</scope>
</reference>
<dbReference type="EnsemblMetazoa" id="XM_011662953">
    <property type="protein sequence ID" value="XP_011661255"/>
    <property type="gene ID" value="LOC105436904"/>
</dbReference>
<sequence>MCNAFGDDPLLRKIYVALPLVLSGASLSIIIVLYVKIYRVIRHHQALRERMTKGLGASDAEGRISSISATVSKTSNISTPTDGQPSVQLSSAPPPVDDVSSNADKKANGASGLDDVNVSIDLKKPRCIGTEEPYKKRTTRKKQRADHKTTKMLVIMTFIFFVLVYPALAIQIMTTDQKSRLAQTLPKGVAILTVLYNLRFINQFINVFIYLIANKKFRRECVQFFKS</sequence>
<keyword evidence="7" id="KW-0807">Transducer</keyword>
<evidence type="ECO:0000256" key="2">
    <source>
        <dbReference type="ARBA" id="ARBA00022692"/>
    </source>
</evidence>
<dbReference type="InterPro" id="IPR000276">
    <property type="entry name" value="GPCR_Rhodpsn"/>
</dbReference>
<evidence type="ECO:0000256" key="9">
    <source>
        <dbReference type="SAM" id="Phobius"/>
    </source>
</evidence>
<feature type="transmembrane region" description="Helical" evidence="9">
    <location>
        <begin position="14"/>
        <end position="35"/>
    </location>
</feature>
<evidence type="ECO:0000313" key="11">
    <source>
        <dbReference type="EnsemblMetazoa" id="XP_011661255"/>
    </source>
</evidence>
<reference evidence="11" key="2">
    <citation type="submission" date="2021-01" db="UniProtKB">
        <authorList>
            <consortium name="EnsemblMetazoa"/>
        </authorList>
    </citation>
    <scope>IDENTIFICATION</scope>
</reference>
<keyword evidence="3 9" id="KW-1133">Transmembrane helix</keyword>
<feature type="transmembrane region" description="Helical" evidence="9">
    <location>
        <begin position="194"/>
        <end position="213"/>
    </location>
</feature>
<dbReference type="PROSITE" id="PS50262">
    <property type="entry name" value="G_PROTEIN_RECEP_F1_2"/>
    <property type="match status" value="1"/>
</dbReference>
<comment type="subcellular location">
    <subcellularLocation>
        <location evidence="1">Membrane</location>
        <topology evidence="1">Multi-pass membrane protein</topology>
    </subcellularLocation>
</comment>
<dbReference type="Pfam" id="PF00001">
    <property type="entry name" value="7tm_1"/>
    <property type="match status" value="1"/>
</dbReference>
<dbReference type="RefSeq" id="XP_011661255.1">
    <property type="nucleotide sequence ID" value="XM_011662953.1"/>
</dbReference>
<name>A0A7M7HF42_STRPU</name>
<evidence type="ECO:0000256" key="5">
    <source>
        <dbReference type="ARBA" id="ARBA00023136"/>
    </source>
</evidence>
<evidence type="ECO:0000259" key="10">
    <source>
        <dbReference type="PROSITE" id="PS50262"/>
    </source>
</evidence>
<keyword evidence="5 9" id="KW-0472">Membrane</keyword>
<evidence type="ECO:0000256" key="4">
    <source>
        <dbReference type="ARBA" id="ARBA00023040"/>
    </source>
</evidence>
<dbReference type="InterPro" id="IPR017452">
    <property type="entry name" value="GPCR_Rhodpsn_7TM"/>
</dbReference>
<keyword evidence="2 9" id="KW-0812">Transmembrane</keyword>
<dbReference type="Gene3D" id="1.20.1070.10">
    <property type="entry name" value="Rhodopsin 7-helix transmembrane proteins"/>
    <property type="match status" value="1"/>
</dbReference>
<dbReference type="InParanoid" id="A0A7M7HF42"/>
<dbReference type="GeneID" id="105436904"/>
<feature type="domain" description="G-protein coupled receptors family 1 profile" evidence="10">
    <location>
        <begin position="1"/>
        <end position="210"/>
    </location>
</feature>
<keyword evidence="12" id="KW-1185">Reference proteome</keyword>
<dbReference type="SUPFAM" id="SSF81321">
    <property type="entry name" value="Family A G protein-coupled receptor-like"/>
    <property type="match status" value="1"/>
</dbReference>
<evidence type="ECO:0000256" key="1">
    <source>
        <dbReference type="ARBA" id="ARBA00004141"/>
    </source>
</evidence>
<dbReference type="AlphaFoldDB" id="A0A7M7HF42"/>
<evidence type="ECO:0000256" key="6">
    <source>
        <dbReference type="ARBA" id="ARBA00023170"/>
    </source>
</evidence>
<keyword evidence="4" id="KW-0297">G-protein coupled receptor</keyword>
<protein>
    <recommendedName>
        <fullName evidence="10">G-protein coupled receptors family 1 profile domain-containing protein</fullName>
    </recommendedName>
</protein>
<evidence type="ECO:0000256" key="8">
    <source>
        <dbReference type="SAM" id="MobiDB-lite"/>
    </source>
</evidence>
<accession>A0A7M7HF42</accession>
<proteinExistence type="predicted"/>
<evidence type="ECO:0000256" key="3">
    <source>
        <dbReference type="ARBA" id="ARBA00022989"/>
    </source>
</evidence>
<evidence type="ECO:0000256" key="7">
    <source>
        <dbReference type="ARBA" id="ARBA00023224"/>
    </source>
</evidence>
<dbReference type="Proteomes" id="UP000007110">
    <property type="component" value="Unassembled WGS sequence"/>
</dbReference>
<dbReference type="GO" id="GO:0016020">
    <property type="term" value="C:membrane"/>
    <property type="evidence" value="ECO:0007669"/>
    <property type="project" value="UniProtKB-SubCell"/>
</dbReference>
<dbReference type="KEGG" id="spu:105436904"/>
<feature type="region of interest" description="Disordered" evidence="8">
    <location>
        <begin position="74"/>
        <end position="112"/>
    </location>
</feature>
<organism evidence="11 12">
    <name type="scientific">Strongylocentrotus purpuratus</name>
    <name type="common">Purple sea urchin</name>
    <dbReference type="NCBI Taxonomy" id="7668"/>
    <lineage>
        <taxon>Eukaryota</taxon>
        <taxon>Metazoa</taxon>
        <taxon>Echinodermata</taxon>
        <taxon>Eleutherozoa</taxon>
        <taxon>Echinozoa</taxon>
        <taxon>Echinoidea</taxon>
        <taxon>Euechinoidea</taxon>
        <taxon>Echinacea</taxon>
        <taxon>Camarodonta</taxon>
        <taxon>Echinidea</taxon>
        <taxon>Strongylocentrotidae</taxon>
        <taxon>Strongylocentrotus</taxon>
    </lineage>
</organism>